<dbReference type="PANTHER" id="PTHR48079:SF6">
    <property type="entry name" value="NAD(P)-BINDING DOMAIN-CONTAINING PROTEIN-RELATED"/>
    <property type="match status" value="1"/>
</dbReference>
<dbReference type="InterPro" id="IPR051783">
    <property type="entry name" value="NAD(P)-dependent_oxidoreduct"/>
</dbReference>
<gene>
    <name evidence="2" type="ORF">Q8F55_008484</name>
</gene>
<keyword evidence="3" id="KW-1185">Reference proteome</keyword>
<dbReference type="RefSeq" id="XP_069204817.1">
    <property type="nucleotide sequence ID" value="XM_069356880.1"/>
</dbReference>
<protein>
    <recommendedName>
        <fullName evidence="1">NAD(P)-binding domain-containing protein</fullName>
    </recommendedName>
</protein>
<organism evidence="2 3">
    <name type="scientific">Vanrija albida</name>
    <dbReference type="NCBI Taxonomy" id="181172"/>
    <lineage>
        <taxon>Eukaryota</taxon>
        <taxon>Fungi</taxon>
        <taxon>Dikarya</taxon>
        <taxon>Basidiomycota</taxon>
        <taxon>Agaricomycotina</taxon>
        <taxon>Tremellomycetes</taxon>
        <taxon>Trichosporonales</taxon>
        <taxon>Trichosporonaceae</taxon>
        <taxon>Vanrija</taxon>
    </lineage>
</organism>
<dbReference type="InterPro" id="IPR036291">
    <property type="entry name" value="NAD(P)-bd_dom_sf"/>
</dbReference>
<proteinExistence type="predicted"/>
<dbReference type="Pfam" id="PF13460">
    <property type="entry name" value="NAD_binding_10"/>
    <property type="match status" value="1"/>
</dbReference>
<evidence type="ECO:0000259" key="1">
    <source>
        <dbReference type="Pfam" id="PF13460"/>
    </source>
</evidence>
<dbReference type="GeneID" id="95989527"/>
<dbReference type="InterPro" id="IPR016040">
    <property type="entry name" value="NAD(P)-bd_dom"/>
</dbReference>
<evidence type="ECO:0000313" key="2">
    <source>
        <dbReference type="EMBL" id="KAL1404873.1"/>
    </source>
</evidence>
<reference evidence="2 3" key="1">
    <citation type="submission" date="2023-08" db="EMBL/GenBank/DDBJ databases">
        <title>Annotated Genome Sequence of Vanrija albida AlHP1.</title>
        <authorList>
            <person name="Herzog R."/>
        </authorList>
    </citation>
    <scope>NUCLEOTIDE SEQUENCE [LARGE SCALE GENOMIC DNA]</scope>
    <source>
        <strain evidence="2 3">AlHP1</strain>
    </source>
</reference>
<dbReference type="Proteomes" id="UP001565368">
    <property type="component" value="Unassembled WGS sequence"/>
</dbReference>
<name>A0ABR3PQY7_9TREE</name>
<dbReference type="EMBL" id="JBBXJM010000007">
    <property type="protein sequence ID" value="KAL1404873.1"/>
    <property type="molecule type" value="Genomic_DNA"/>
</dbReference>
<evidence type="ECO:0000313" key="3">
    <source>
        <dbReference type="Proteomes" id="UP001565368"/>
    </source>
</evidence>
<feature type="domain" description="NAD(P)-binding" evidence="1">
    <location>
        <begin position="11"/>
        <end position="92"/>
    </location>
</feature>
<comment type="caution">
    <text evidence="2">The sequence shown here is derived from an EMBL/GenBank/DDBJ whole genome shotgun (WGS) entry which is preliminary data.</text>
</comment>
<dbReference type="SUPFAM" id="SSF51735">
    <property type="entry name" value="NAD(P)-binding Rossmann-fold domains"/>
    <property type="match status" value="1"/>
</dbReference>
<accession>A0ABR3PQY7</accession>
<dbReference type="Gene3D" id="3.40.50.720">
    <property type="entry name" value="NAD(P)-binding Rossmann-like Domain"/>
    <property type="match status" value="1"/>
</dbReference>
<dbReference type="PANTHER" id="PTHR48079">
    <property type="entry name" value="PROTEIN YEEZ"/>
    <property type="match status" value="1"/>
</dbReference>
<sequence length="377" mass="39912">MTQVRSILFLGATGYIGSTALDRIAKADPSATFTIYARNAKVLAGFEALSPRFKGVQGSLEEHDKLTALAATHDVVINAADADSINAIRALLRGLERRAASGTAPVFIHTSGTGVLSDDAQGEYAGDKIYTDASADSAKLPPWLPIASLPHEALHRDVDLEIEAADAVGHARTYIVLPSTIYGIADHQFAQAGLSNPQSQQVPHLTRWSIDRRAGAVVGRGDNLWPNVHVDDVGDLFALVYGHAVAGGEHGAGGYFFAESGEHSLKQVGDAIGAALYKRGLADAPGAKTLSDAELDKYAGGSKYLGGNSRARGVRSRAIGWKPTHGLADFLAEIDTDVAWTLAHDRGKGADGRWVFGSGPVRVGDGWRMPQGEDRMK</sequence>